<reference evidence="2" key="1">
    <citation type="submission" date="2020-08" db="EMBL/GenBank/DDBJ databases">
        <title>Whole genome shotgun sequence of Actinocatenispora sera NBRC 101916.</title>
        <authorList>
            <person name="Komaki H."/>
            <person name="Tamura T."/>
        </authorList>
    </citation>
    <scope>NUCLEOTIDE SEQUENCE</scope>
    <source>
        <strain evidence="2">NBRC 101916</strain>
    </source>
</reference>
<name>A0A810KW71_9ACTN</name>
<dbReference type="EMBL" id="AP023354">
    <property type="protein sequence ID" value="BCJ27463.1"/>
    <property type="molecule type" value="Genomic_DNA"/>
</dbReference>
<gene>
    <name evidence="2" type="ORF">Asera_15710</name>
</gene>
<dbReference type="AlphaFoldDB" id="A0A810KW71"/>
<keyword evidence="3" id="KW-1185">Reference proteome</keyword>
<dbReference type="InterPro" id="IPR001932">
    <property type="entry name" value="PPM-type_phosphatase-like_dom"/>
</dbReference>
<dbReference type="InterPro" id="IPR036457">
    <property type="entry name" value="PPM-type-like_dom_sf"/>
</dbReference>
<dbReference type="Pfam" id="PF13672">
    <property type="entry name" value="PP2C_2"/>
    <property type="match status" value="1"/>
</dbReference>
<dbReference type="Proteomes" id="UP000680750">
    <property type="component" value="Chromosome"/>
</dbReference>
<sequence>MRVTGVSEPRPGKPNEDLLAHRGDVVVVLDGCGVPDSLGGEVRRGCRHGVPWYVRSLAAELLARAGNPAETLPDALAGAIETVTAAHRDGCDLSNVDTPACTVTMLRQRDDVLDHLVLSDSSVVFDRRGAGHGIEVVCDERIAAVRLPGPPIALDSPARAERDRAGSAARSAQLNRPGGFWVAATDPAAAREALTGTTPVTGIDGVLLATDGATRLVEFGELSWPALLDLAAADPAELVRRTRAAEGADPTAIRFPRGKQYDDATAAWCTFD</sequence>
<dbReference type="KEGG" id="aser:Asera_15710"/>
<proteinExistence type="predicted"/>
<dbReference type="Gene3D" id="3.60.40.10">
    <property type="entry name" value="PPM-type phosphatase domain"/>
    <property type="match status" value="1"/>
</dbReference>
<dbReference type="OrthoDB" id="3190646at2"/>
<feature type="domain" description="PPM-type phosphatase" evidence="1">
    <location>
        <begin position="5"/>
        <end position="129"/>
    </location>
</feature>
<evidence type="ECO:0000313" key="3">
    <source>
        <dbReference type="Proteomes" id="UP000680750"/>
    </source>
</evidence>
<evidence type="ECO:0000259" key="1">
    <source>
        <dbReference type="Pfam" id="PF13672"/>
    </source>
</evidence>
<evidence type="ECO:0000313" key="2">
    <source>
        <dbReference type="EMBL" id="BCJ27463.1"/>
    </source>
</evidence>
<accession>A0A810KW71</accession>
<dbReference type="SUPFAM" id="SSF81606">
    <property type="entry name" value="PP2C-like"/>
    <property type="match status" value="1"/>
</dbReference>
<organism evidence="2 3">
    <name type="scientific">Actinocatenispora sera</name>
    <dbReference type="NCBI Taxonomy" id="390989"/>
    <lineage>
        <taxon>Bacteria</taxon>
        <taxon>Bacillati</taxon>
        <taxon>Actinomycetota</taxon>
        <taxon>Actinomycetes</taxon>
        <taxon>Micromonosporales</taxon>
        <taxon>Micromonosporaceae</taxon>
        <taxon>Actinocatenispora</taxon>
    </lineage>
</organism>
<protein>
    <recommendedName>
        <fullName evidence="1">PPM-type phosphatase domain-containing protein</fullName>
    </recommendedName>
</protein>